<keyword evidence="6" id="KW-1185">Reference proteome</keyword>
<dbReference type="InterPro" id="IPR029063">
    <property type="entry name" value="SAM-dependent_MTases_sf"/>
</dbReference>
<protein>
    <submittedName>
        <fullName evidence="5">Uncharacterized protein</fullName>
    </submittedName>
</protein>
<evidence type="ECO:0000313" key="4">
    <source>
        <dbReference type="EMBL" id="GLD47337.1"/>
    </source>
</evidence>
<organism evidence="5 6">
    <name type="scientific">Lates japonicus</name>
    <name type="common">Japanese lates</name>
    <dbReference type="NCBI Taxonomy" id="270547"/>
    <lineage>
        <taxon>Eukaryota</taxon>
        <taxon>Metazoa</taxon>
        <taxon>Chordata</taxon>
        <taxon>Craniata</taxon>
        <taxon>Vertebrata</taxon>
        <taxon>Euteleostomi</taxon>
        <taxon>Actinopterygii</taxon>
        <taxon>Neopterygii</taxon>
        <taxon>Teleostei</taxon>
        <taxon>Neoteleostei</taxon>
        <taxon>Acanthomorphata</taxon>
        <taxon>Carangaria</taxon>
        <taxon>Carangaria incertae sedis</taxon>
        <taxon>Centropomidae</taxon>
        <taxon>Lates</taxon>
    </lineage>
</organism>
<evidence type="ECO:0000313" key="5">
    <source>
        <dbReference type="EMBL" id="GLD70574.1"/>
    </source>
</evidence>
<sequence length="642" mass="73424">MTSPLRSLPLPINVSNHQKVLDQFQGCSITPQSEVSRCSCITPEILHWKIKQQRYRAFYMDTLSTYFAEETNCMRGRDEEEEEEDSGNEEDKEEEKYDSQNKELAAQAQQKPAWAPCFFYRTDKEVYYYVGQEITIEGAFDSYAGMIWPAALALSHYLDTHREQLNLEDKAVLELGAGTGLVSVVAALLGAWVTASDLPEVLNNLRVNLSRNTRGRCKHTPQVAALSWDYNLERSYPTSVYRYDYVLGTDVVYHHDFLDELLATMKHFCRPGTTLIWANKVRMESDLTFTENFKKAFHTSLLAEDGDMKIYMATCREEEGEGDKELEIQDVLREKEERKNKENEEKLVEEKHNEDKLHSVTKEKSKDVTEVPHMSEAGRGDDKEEKNEHECDEDEEMKETVDEYKEDEQNKPENNDSNCSNTASDDNSTAAQQDRTPAWVPRFFNSLDKDVYHYVGHDIVIYESIDSYGAVMWPAALALCSFLDNNREKVNLQGKEVLELGAGTGLVAVVASLLGASVTATDLPEVLSNLRANVMRNTRGRCAHMPKVEALSWGYDLERSHPTSVYRYDYVLAADVVYHHDFLDELLATMKHFCRPGTTVIWANKVRMVNDVTFTENFKKAFHTSLLAEDGDMKIYMATCRE</sequence>
<keyword evidence="2" id="KW-0949">S-adenosyl-L-methionine</keyword>
<dbReference type="GO" id="GO:0008168">
    <property type="term" value="F:methyltransferase activity"/>
    <property type="evidence" value="ECO:0007669"/>
    <property type="project" value="UniProtKB-KW"/>
</dbReference>
<feature type="compositionally biased region" description="Acidic residues" evidence="3">
    <location>
        <begin position="79"/>
        <end position="93"/>
    </location>
</feature>
<reference evidence="5" key="1">
    <citation type="submission" date="2022-08" db="EMBL/GenBank/DDBJ databases">
        <title>Genome sequencing of akame (Lates japonicus).</title>
        <authorList>
            <person name="Hashiguchi Y."/>
            <person name="Takahashi H."/>
        </authorList>
    </citation>
    <scope>NUCLEOTIDE SEQUENCE</scope>
    <source>
        <strain evidence="5">Kochi</strain>
    </source>
</reference>
<comment type="caution">
    <text evidence="5">The sequence shown here is derived from an EMBL/GenBank/DDBJ whole genome shotgun (WGS) entry which is preliminary data.</text>
</comment>
<dbReference type="PANTHER" id="PTHR14614">
    <property type="entry name" value="HEPATOCELLULAR CARCINOMA-ASSOCIATED ANTIGEN"/>
    <property type="match status" value="1"/>
</dbReference>
<evidence type="ECO:0000256" key="1">
    <source>
        <dbReference type="ARBA" id="ARBA00022603"/>
    </source>
</evidence>
<feature type="compositionally biased region" description="Polar residues" evidence="3">
    <location>
        <begin position="415"/>
        <end position="435"/>
    </location>
</feature>
<feature type="compositionally biased region" description="Basic and acidic residues" evidence="3">
    <location>
        <begin position="323"/>
        <end position="370"/>
    </location>
</feature>
<dbReference type="GO" id="GO:0032259">
    <property type="term" value="P:methylation"/>
    <property type="evidence" value="ECO:0007669"/>
    <property type="project" value="UniProtKB-KW"/>
</dbReference>
<dbReference type="EMBL" id="BRZM01000003">
    <property type="protein sequence ID" value="GLD47337.1"/>
    <property type="molecule type" value="Genomic_DNA"/>
</dbReference>
<evidence type="ECO:0000256" key="2">
    <source>
        <dbReference type="ARBA" id="ARBA00022691"/>
    </source>
</evidence>
<evidence type="ECO:0000313" key="6">
    <source>
        <dbReference type="Proteomes" id="UP001279410"/>
    </source>
</evidence>
<gene>
    <name evidence="4" type="ORF">AKAME5_000153400</name>
    <name evidence="5" type="ORF">AKAME5_002189200</name>
</gene>
<dbReference type="AlphaFoldDB" id="A0AAD3RHE6"/>
<dbReference type="InterPro" id="IPR019410">
    <property type="entry name" value="Methyltransf_16"/>
</dbReference>
<dbReference type="SUPFAM" id="SSF53335">
    <property type="entry name" value="S-adenosyl-L-methionine-dependent methyltransferases"/>
    <property type="match status" value="2"/>
</dbReference>
<feature type="compositionally biased region" description="Basic and acidic residues" evidence="3">
    <location>
        <begin position="376"/>
        <end position="389"/>
    </location>
</feature>
<name>A0AAD3RHE6_LATJO</name>
<evidence type="ECO:0000256" key="3">
    <source>
        <dbReference type="SAM" id="MobiDB-lite"/>
    </source>
</evidence>
<dbReference type="Gene3D" id="3.40.50.150">
    <property type="entry name" value="Vaccinia Virus protein VP39"/>
    <property type="match status" value="2"/>
</dbReference>
<feature type="region of interest" description="Disordered" evidence="3">
    <location>
        <begin position="73"/>
        <end position="107"/>
    </location>
</feature>
<proteinExistence type="predicted"/>
<feature type="region of interest" description="Disordered" evidence="3">
    <location>
        <begin position="318"/>
        <end position="435"/>
    </location>
</feature>
<dbReference type="CDD" id="cd02440">
    <property type="entry name" value="AdoMet_MTases"/>
    <property type="match status" value="2"/>
</dbReference>
<accession>A0AAD3RHE6</accession>
<dbReference type="EMBL" id="BRZM01000383">
    <property type="protein sequence ID" value="GLD70574.1"/>
    <property type="molecule type" value="Genomic_DNA"/>
</dbReference>
<dbReference type="Pfam" id="PF10294">
    <property type="entry name" value="Methyltransf_16"/>
    <property type="match status" value="2"/>
</dbReference>
<keyword evidence="1" id="KW-0808">Transferase</keyword>
<feature type="compositionally biased region" description="Basic and acidic residues" evidence="3">
    <location>
        <begin position="398"/>
        <end position="414"/>
    </location>
</feature>
<dbReference type="Proteomes" id="UP001279410">
    <property type="component" value="Unassembled WGS sequence"/>
</dbReference>
<dbReference type="PANTHER" id="PTHR14614:SF13">
    <property type="entry name" value="PROTEIN-LYSINE METHYLTRANSFERASE METTL21C"/>
    <property type="match status" value="1"/>
</dbReference>
<keyword evidence="1" id="KW-0489">Methyltransferase</keyword>